<organism evidence="12 13">
    <name type="scientific">Erinaceus europaeus</name>
    <name type="common">Western European hedgehog</name>
    <dbReference type="NCBI Taxonomy" id="9365"/>
    <lineage>
        <taxon>Eukaryota</taxon>
        <taxon>Metazoa</taxon>
        <taxon>Chordata</taxon>
        <taxon>Craniata</taxon>
        <taxon>Vertebrata</taxon>
        <taxon>Euteleostomi</taxon>
        <taxon>Mammalia</taxon>
        <taxon>Eutheria</taxon>
        <taxon>Laurasiatheria</taxon>
        <taxon>Eulipotyphla</taxon>
        <taxon>Erinaceidae</taxon>
        <taxon>Erinaceinae</taxon>
        <taxon>Erinaceus</taxon>
    </lineage>
</organism>
<dbReference type="SUPFAM" id="SSF53300">
    <property type="entry name" value="vWA-like"/>
    <property type="match status" value="1"/>
</dbReference>
<feature type="compositionally biased region" description="Polar residues" evidence="8">
    <location>
        <begin position="70"/>
        <end position="82"/>
    </location>
</feature>
<evidence type="ECO:0000256" key="1">
    <source>
        <dbReference type="ARBA" id="ARBA00004479"/>
    </source>
</evidence>
<dbReference type="Pfam" id="PF00092">
    <property type="entry name" value="VWA"/>
    <property type="match status" value="1"/>
</dbReference>
<evidence type="ECO:0000256" key="4">
    <source>
        <dbReference type="ARBA" id="ARBA00022723"/>
    </source>
</evidence>
<keyword evidence="12" id="KW-1185">Reference proteome</keyword>
<keyword evidence="7 9" id="KW-0472">Membrane</keyword>
<dbReference type="PROSITE" id="PS50234">
    <property type="entry name" value="VWFA"/>
    <property type="match status" value="1"/>
</dbReference>
<accession>A0ABM3XE86</accession>
<evidence type="ECO:0000256" key="5">
    <source>
        <dbReference type="ARBA" id="ARBA00022729"/>
    </source>
</evidence>
<keyword evidence="5 10" id="KW-0732">Signal</keyword>
<keyword evidence="3 9" id="KW-0812">Transmembrane</keyword>
<proteinExistence type="inferred from homology"/>
<dbReference type="InterPro" id="IPR002035">
    <property type="entry name" value="VWF_A"/>
</dbReference>
<gene>
    <name evidence="13" type="primary">LOC132538579</name>
</gene>
<keyword evidence="4" id="KW-0479">Metal-binding</keyword>
<dbReference type="InterPro" id="IPR036465">
    <property type="entry name" value="vWFA_dom_sf"/>
</dbReference>
<feature type="region of interest" description="Disordered" evidence="8">
    <location>
        <begin position="58"/>
        <end position="82"/>
    </location>
</feature>
<dbReference type="PANTHER" id="PTHR16059">
    <property type="entry name" value="ANTHRAX TOXIN RECEPTOR"/>
    <property type="match status" value="1"/>
</dbReference>
<name>A0ABM3XE86_ERIEU</name>
<dbReference type="Pfam" id="PF05587">
    <property type="entry name" value="Anth_Ig"/>
    <property type="match status" value="1"/>
</dbReference>
<dbReference type="PANTHER" id="PTHR16059:SF16">
    <property type="entry name" value="ANTHRAX TOXIN RECEPTOR-LIKE"/>
    <property type="match status" value="1"/>
</dbReference>
<evidence type="ECO:0000313" key="13">
    <source>
        <dbReference type="RefSeq" id="XP_060047045.1"/>
    </source>
</evidence>
<feature type="transmembrane region" description="Helical" evidence="9">
    <location>
        <begin position="441"/>
        <end position="462"/>
    </location>
</feature>
<feature type="domain" description="VWFA" evidence="11">
    <location>
        <begin position="88"/>
        <end position="259"/>
    </location>
</feature>
<feature type="signal peptide" evidence="10">
    <location>
        <begin position="1"/>
        <end position="28"/>
    </location>
</feature>
<evidence type="ECO:0000256" key="8">
    <source>
        <dbReference type="SAM" id="MobiDB-lite"/>
    </source>
</evidence>
<evidence type="ECO:0000313" key="12">
    <source>
        <dbReference type="Proteomes" id="UP001652624"/>
    </source>
</evidence>
<sequence length="624" mass="69405">MGSGSSIVPGSSFFLLLLLLLLPLLSMGSFQYRLPGWLDFHHLTKAWRNLHRHFNPNKGRSYHHRRMQGDWSQQSRSDDSNSCQSEFDIYFVLDMSGSVDNNWVEIYNLVEELVKRFKNPKVRLSFILYSTYGQTVMELTSDKTKIAEGLEKLKHVAPIGATHMQEGLKKANEQIFEATEGGKKPVQSMILALTDGTLDPGPFKETKEEAAKARQMGATIYGLGIKDYWKEQLEAIADSKKHVFGVNTFQDLKSIVEPLTKKSCISISRVEASSYCVGDDYEVLIIGRGFKNIATKDNVVCKFSYTRTEFFEKHSTFMNESAIKCPGVRIEKLHRKLYVEVSLDNGATYLEDYGIITSKRCQTPVKVSTTPRLPVAVPTTTTTTTSTTTTTTTTSTTTTATTTVTVPTTTTVTVPTTTSTKVPEVPPARTPAPHKIQIKPLYLAIAGAGFLVILFPIGCCCIRTVKETVPILVPYVQSPLVVVPCCECQDDMMKEMEEKLDTLCHIAQKCNQMPLMTYQPRNKDVSCGLSGLCSLPLTMAFGYHVPKRSAQGRCYFNLSKASCAQLPCCQNFCLKPSQEYCTPRSCCSWCQHPPPISSRPSRMLPFISPPARILCGTPLSLPPP</sequence>
<protein>
    <submittedName>
        <fullName evidence="13">Anthrax toxin receptor-like isoform X1</fullName>
    </submittedName>
</protein>
<evidence type="ECO:0000259" key="11">
    <source>
        <dbReference type="PROSITE" id="PS50234"/>
    </source>
</evidence>
<keyword evidence="6 9" id="KW-1133">Transmembrane helix</keyword>
<dbReference type="RefSeq" id="XP_060047045.1">
    <property type="nucleotide sequence ID" value="XM_060191062.1"/>
</dbReference>
<evidence type="ECO:0000256" key="6">
    <source>
        <dbReference type="ARBA" id="ARBA00022989"/>
    </source>
</evidence>
<reference evidence="12" key="1">
    <citation type="submission" date="2025-05" db="UniProtKB">
        <authorList>
            <consortium name="RefSeq"/>
        </authorList>
    </citation>
    <scope>NUCLEOTIDE SEQUENCE [LARGE SCALE GENOMIC DNA]</scope>
</reference>
<dbReference type="Proteomes" id="UP001652624">
    <property type="component" value="Chromosome 1"/>
</dbReference>
<dbReference type="Gene3D" id="3.40.50.410">
    <property type="entry name" value="von Willebrand factor, type A domain"/>
    <property type="match status" value="1"/>
</dbReference>
<evidence type="ECO:0000256" key="7">
    <source>
        <dbReference type="ARBA" id="ARBA00023136"/>
    </source>
</evidence>
<comment type="subcellular location">
    <subcellularLocation>
        <location evidence="1">Membrane</location>
        <topology evidence="1">Single-pass type I membrane protein</topology>
    </subcellularLocation>
</comment>
<evidence type="ECO:0000256" key="3">
    <source>
        <dbReference type="ARBA" id="ARBA00022692"/>
    </source>
</evidence>
<comment type="similarity">
    <text evidence="2">Belongs to the ATR family.</text>
</comment>
<dbReference type="InterPro" id="IPR008400">
    <property type="entry name" value="Anthrax_toxin_rcpt_extracel"/>
</dbReference>
<dbReference type="GeneID" id="132538579"/>
<reference evidence="13" key="2">
    <citation type="submission" date="2025-08" db="UniProtKB">
        <authorList>
            <consortium name="RefSeq"/>
        </authorList>
    </citation>
    <scope>IDENTIFICATION</scope>
</reference>
<dbReference type="SMART" id="SM00327">
    <property type="entry name" value="VWA"/>
    <property type="match status" value="1"/>
</dbReference>
<evidence type="ECO:0000256" key="2">
    <source>
        <dbReference type="ARBA" id="ARBA00008095"/>
    </source>
</evidence>
<feature type="chain" id="PRO_5046061321" evidence="10">
    <location>
        <begin position="29"/>
        <end position="624"/>
    </location>
</feature>
<evidence type="ECO:0000256" key="9">
    <source>
        <dbReference type="SAM" id="Phobius"/>
    </source>
</evidence>
<evidence type="ECO:0000256" key="10">
    <source>
        <dbReference type="SAM" id="SignalP"/>
    </source>
</evidence>